<gene>
    <name evidence="2" type="ORF">LI90_3131</name>
</gene>
<sequence>MPDFFDRLVARGGLREPAGVARVRPRLPSLFERPQPPAEPTPYQKTPRPRPTASAANPPGARSGPLGERRAEPALVQLVRQPVVYRNEQRVVAAPGPTPVPPGPVRPPAVLRPTAPRPTGPPRPAQRITPPAAAPEPRARPKTAPAAARPAAARAGGRTRRPARPPAREPAPARRRQQPPRPERVVHVSIGRLEVRAAAPGPAPRPRPGRPAPVVPLDEFLAREEG</sequence>
<dbReference type="STRING" id="1469144.LI90_3131"/>
<name>A0A132MXK4_9ACTN</name>
<protein>
    <submittedName>
        <fullName evidence="2">Uncharacterized protein</fullName>
    </submittedName>
</protein>
<feature type="region of interest" description="Disordered" evidence="1">
    <location>
        <begin position="12"/>
        <end position="226"/>
    </location>
</feature>
<reference evidence="3" key="1">
    <citation type="submission" date="2015-04" db="EMBL/GenBank/DDBJ databases">
        <title>Physiological reanalysis, assessment of diazotrophy, and genome sequences of multiple isolates of Streptomyces thermoautotrophicus.</title>
        <authorList>
            <person name="MacKellar D.C."/>
            <person name="Lieber L."/>
            <person name="Norman J."/>
            <person name="Bolger A."/>
            <person name="Tobin C."/>
            <person name="Murray J.W."/>
            <person name="Chang R."/>
            <person name="Ford T."/>
            <person name="Nguyen P.Q."/>
            <person name="Woodward J."/>
            <person name="Permingeat H."/>
            <person name="Joshi N.S."/>
            <person name="Silver P.A."/>
            <person name="Usadel B."/>
            <person name="Rutherford A.W."/>
            <person name="Friesen M."/>
            <person name="Prell J."/>
        </authorList>
    </citation>
    <scope>NUCLEOTIDE SEQUENCE [LARGE SCALE GENOMIC DNA]</scope>
    <source>
        <strain evidence="3">H1</strain>
    </source>
</reference>
<dbReference type="EMBL" id="LAXD01000001">
    <property type="protein sequence ID" value="KWX02092.1"/>
    <property type="molecule type" value="Genomic_DNA"/>
</dbReference>
<feature type="compositionally biased region" description="Pro residues" evidence="1">
    <location>
        <begin position="115"/>
        <end position="124"/>
    </location>
</feature>
<evidence type="ECO:0000256" key="1">
    <source>
        <dbReference type="SAM" id="MobiDB-lite"/>
    </source>
</evidence>
<dbReference type="PATRIC" id="fig|1469144.10.peg.3375"/>
<proteinExistence type="predicted"/>
<dbReference type="RefSeq" id="WP_066888944.1">
    <property type="nucleotide sequence ID" value="NZ_LAXD01000001.1"/>
</dbReference>
<evidence type="ECO:0000313" key="3">
    <source>
        <dbReference type="Proteomes" id="UP000070188"/>
    </source>
</evidence>
<dbReference type="OrthoDB" id="3681682at2"/>
<feature type="compositionally biased region" description="Pro residues" evidence="1">
    <location>
        <begin position="96"/>
        <end position="107"/>
    </location>
</feature>
<evidence type="ECO:0000313" key="2">
    <source>
        <dbReference type="EMBL" id="KWX02092.1"/>
    </source>
</evidence>
<feature type="compositionally biased region" description="Low complexity" evidence="1">
    <location>
        <begin position="142"/>
        <end position="156"/>
    </location>
</feature>
<keyword evidence="3" id="KW-1185">Reference proteome</keyword>
<organism evidence="2 3">
    <name type="scientific">Carbonactinospora thermoautotrophica</name>
    <dbReference type="NCBI Taxonomy" id="1469144"/>
    <lineage>
        <taxon>Bacteria</taxon>
        <taxon>Bacillati</taxon>
        <taxon>Actinomycetota</taxon>
        <taxon>Actinomycetes</taxon>
        <taxon>Kitasatosporales</taxon>
        <taxon>Carbonactinosporaceae</taxon>
        <taxon>Carbonactinospora</taxon>
    </lineage>
</organism>
<accession>A0A132MXK4</accession>
<feature type="compositionally biased region" description="Pro residues" evidence="1">
    <location>
        <begin position="201"/>
        <end position="214"/>
    </location>
</feature>
<dbReference type="Proteomes" id="UP000070188">
    <property type="component" value="Unassembled WGS sequence"/>
</dbReference>
<comment type="caution">
    <text evidence="2">The sequence shown here is derived from an EMBL/GenBank/DDBJ whole genome shotgun (WGS) entry which is preliminary data.</text>
</comment>
<dbReference type="AlphaFoldDB" id="A0A132MXK4"/>